<feature type="compositionally biased region" description="Basic and acidic residues" evidence="2">
    <location>
        <begin position="319"/>
        <end position="355"/>
    </location>
</feature>
<organism evidence="3 4">
    <name type="scientific">Rubroshorea leprosula</name>
    <dbReference type="NCBI Taxonomy" id="152421"/>
    <lineage>
        <taxon>Eukaryota</taxon>
        <taxon>Viridiplantae</taxon>
        <taxon>Streptophyta</taxon>
        <taxon>Embryophyta</taxon>
        <taxon>Tracheophyta</taxon>
        <taxon>Spermatophyta</taxon>
        <taxon>Magnoliopsida</taxon>
        <taxon>eudicotyledons</taxon>
        <taxon>Gunneridae</taxon>
        <taxon>Pentapetalae</taxon>
        <taxon>rosids</taxon>
        <taxon>malvids</taxon>
        <taxon>Malvales</taxon>
        <taxon>Dipterocarpaceae</taxon>
        <taxon>Rubroshorea</taxon>
    </lineage>
</organism>
<name>A0AAV5IFX4_9ROSI</name>
<feature type="region of interest" description="Disordered" evidence="2">
    <location>
        <begin position="228"/>
        <end position="247"/>
    </location>
</feature>
<proteinExistence type="predicted"/>
<gene>
    <name evidence="3" type="ORF">SLEP1_g9442</name>
</gene>
<evidence type="ECO:0000256" key="1">
    <source>
        <dbReference type="SAM" id="Coils"/>
    </source>
</evidence>
<feature type="region of interest" description="Disordered" evidence="2">
    <location>
        <begin position="315"/>
        <end position="355"/>
    </location>
</feature>
<protein>
    <submittedName>
        <fullName evidence="3">Uncharacterized protein</fullName>
    </submittedName>
</protein>
<sequence length="497" mass="54471">MEKEYGQVSVAEGELGQEATGDAGIGEEANEVIPLRKSVLGKRKSVAQPPKSRARRVFVSPTNKQSKAKPPMPSKTRTTKGKEVGDDCDSDESSWGDPDPEVIERIKILRPIRGAASSEGFGPIPIPGNDKVPSKSKEAKKVEALTLNMKEALANPDVRWKILAREIGEPPLPDDILSFVDSIIDWSDLTSFIAKLVMKAKASEVSLQKPFITKGGVRVSYGISSMEKKPGAAKTQPETSIPKPRPINELPPFYASDFELVLGGFIPNRRTDAITDEKGVEKGKVIEKGKDISFQGSIDMNKPTLEEFELDVGNTTKKPVPDKGKVVADKPSKSSEKRIVDTTEAAQESKDMNEDRDVSMARFDLAPMGGSRVMGRDAIDDVESINFEVGAIRTHLSNLAKAYLGKTKFGMTRNDIVESLDEQIEKQVKHIKEMEKSLDEMKELVAKLEEGLVSAKAYLGSLNQDKERLNASGIAELRKPCIEVVKTFGDEPSHFLP</sequence>
<keyword evidence="4" id="KW-1185">Reference proteome</keyword>
<feature type="coiled-coil region" evidence="1">
    <location>
        <begin position="417"/>
        <end position="451"/>
    </location>
</feature>
<dbReference type="Proteomes" id="UP001054252">
    <property type="component" value="Unassembled WGS sequence"/>
</dbReference>
<accession>A0AAV5IFX4</accession>
<dbReference type="EMBL" id="BPVZ01000009">
    <property type="protein sequence ID" value="GKU96175.1"/>
    <property type="molecule type" value="Genomic_DNA"/>
</dbReference>
<feature type="compositionally biased region" description="Acidic residues" evidence="2">
    <location>
        <begin position="86"/>
        <end position="100"/>
    </location>
</feature>
<evidence type="ECO:0000256" key="2">
    <source>
        <dbReference type="SAM" id="MobiDB-lite"/>
    </source>
</evidence>
<comment type="caution">
    <text evidence="3">The sequence shown here is derived from an EMBL/GenBank/DDBJ whole genome shotgun (WGS) entry which is preliminary data.</text>
</comment>
<evidence type="ECO:0000313" key="3">
    <source>
        <dbReference type="EMBL" id="GKU96175.1"/>
    </source>
</evidence>
<reference evidence="3 4" key="1">
    <citation type="journal article" date="2021" name="Commun. Biol.">
        <title>The genome of Shorea leprosula (Dipterocarpaceae) highlights the ecological relevance of drought in aseasonal tropical rainforests.</title>
        <authorList>
            <person name="Ng K.K.S."/>
            <person name="Kobayashi M.J."/>
            <person name="Fawcett J.A."/>
            <person name="Hatakeyama M."/>
            <person name="Paape T."/>
            <person name="Ng C.H."/>
            <person name="Ang C.C."/>
            <person name="Tnah L.H."/>
            <person name="Lee C.T."/>
            <person name="Nishiyama T."/>
            <person name="Sese J."/>
            <person name="O'Brien M.J."/>
            <person name="Copetti D."/>
            <person name="Mohd Noor M.I."/>
            <person name="Ong R.C."/>
            <person name="Putra M."/>
            <person name="Sireger I.Z."/>
            <person name="Indrioko S."/>
            <person name="Kosugi Y."/>
            <person name="Izuno A."/>
            <person name="Isagi Y."/>
            <person name="Lee S.L."/>
            <person name="Shimizu K.K."/>
        </authorList>
    </citation>
    <scope>NUCLEOTIDE SEQUENCE [LARGE SCALE GENOMIC DNA]</scope>
    <source>
        <strain evidence="3">214</strain>
    </source>
</reference>
<feature type="region of interest" description="Disordered" evidence="2">
    <location>
        <begin position="1"/>
        <end position="100"/>
    </location>
</feature>
<dbReference type="AlphaFoldDB" id="A0AAV5IFX4"/>
<keyword evidence="1" id="KW-0175">Coiled coil</keyword>
<evidence type="ECO:0000313" key="4">
    <source>
        <dbReference type="Proteomes" id="UP001054252"/>
    </source>
</evidence>